<keyword evidence="2" id="KW-1185">Reference proteome</keyword>
<evidence type="ECO:0000313" key="2">
    <source>
        <dbReference type="Proteomes" id="UP000054321"/>
    </source>
</evidence>
<organism evidence="1 2">
    <name type="scientific">Oidiodendron maius (strain Zn)</name>
    <dbReference type="NCBI Taxonomy" id="913774"/>
    <lineage>
        <taxon>Eukaryota</taxon>
        <taxon>Fungi</taxon>
        <taxon>Dikarya</taxon>
        <taxon>Ascomycota</taxon>
        <taxon>Pezizomycotina</taxon>
        <taxon>Leotiomycetes</taxon>
        <taxon>Leotiomycetes incertae sedis</taxon>
        <taxon>Myxotrichaceae</taxon>
        <taxon>Oidiodendron</taxon>
    </lineage>
</organism>
<sequence>MAISSELGVLSKLPREIRDRIYGFALCLDIESSKNYRPISGAAILRTSQRIYDEAIIVLYQVNTFQIWIDKDYCHPDNISIMETRGFKISFTDHAMYLPPPCNQGIQIPKNMIRHLQKVTILVGAKAGINEIDIVPTTDQSLQGPERPSFRTVLHMVQEACKLLSECDRIHTFHFIAYTNERTPGSLDQIIQPITQLRDIQISDYDISPLVPTRRNTFRLKDSYVDYLDLVLAMPKGTKTPKYRPYEKWVLPEERDSIFTTPASSLNRPWEDADFDMDDIDDIDDIDEAEYGEYGADYLPELPHVFHGCSGMAVLHPGPDPENYTEVGWGGFGNMPLHPGVVRDYMSQIMHSM</sequence>
<dbReference type="InParanoid" id="A0A0C3H528"/>
<evidence type="ECO:0000313" key="1">
    <source>
        <dbReference type="EMBL" id="KIM97566.1"/>
    </source>
</evidence>
<evidence type="ECO:0008006" key="3">
    <source>
        <dbReference type="Google" id="ProtNLM"/>
    </source>
</evidence>
<name>A0A0C3H528_OIDMZ</name>
<reference evidence="2" key="2">
    <citation type="submission" date="2015-01" db="EMBL/GenBank/DDBJ databases">
        <title>Evolutionary Origins and Diversification of the Mycorrhizal Mutualists.</title>
        <authorList>
            <consortium name="DOE Joint Genome Institute"/>
            <consortium name="Mycorrhizal Genomics Consortium"/>
            <person name="Kohler A."/>
            <person name="Kuo A."/>
            <person name="Nagy L.G."/>
            <person name="Floudas D."/>
            <person name="Copeland A."/>
            <person name="Barry K.W."/>
            <person name="Cichocki N."/>
            <person name="Veneault-Fourrey C."/>
            <person name="LaButti K."/>
            <person name="Lindquist E.A."/>
            <person name="Lipzen A."/>
            <person name="Lundell T."/>
            <person name="Morin E."/>
            <person name="Murat C."/>
            <person name="Riley R."/>
            <person name="Ohm R."/>
            <person name="Sun H."/>
            <person name="Tunlid A."/>
            <person name="Henrissat B."/>
            <person name="Grigoriev I.V."/>
            <person name="Hibbett D.S."/>
            <person name="Martin F."/>
        </authorList>
    </citation>
    <scope>NUCLEOTIDE SEQUENCE [LARGE SCALE GENOMIC DNA]</scope>
    <source>
        <strain evidence="2">Zn</strain>
    </source>
</reference>
<dbReference type="EMBL" id="KN832882">
    <property type="protein sequence ID" value="KIM97566.1"/>
    <property type="molecule type" value="Genomic_DNA"/>
</dbReference>
<dbReference type="Proteomes" id="UP000054321">
    <property type="component" value="Unassembled WGS sequence"/>
</dbReference>
<gene>
    <name evidence="1" type="ORF">OIDMADRAFT_32540</name>
</gene>
<dbReference type="AlphaFoldDB" id="A0A0C3H528"/>
<dbReference type="OrthoDB" id="62952at2759"/>
<proteinExistence type="predicted"/>
<protein>
    <recommendedName>
        <fullName evidence="3">F-box domain-containing protein</fullName>
    </recommendedName>
</protein>
<dbReference type="HOGENOM" id="CLU_785494_0_0_1"/>
<reference evidence="1 2" key="1">
    <citation type="submission" date="2014-04" db="EMBL/GenBank/DDBJ databases">
        <authorList>
            <consortium name="DOE Joint Genome Institute"/>
            <person name="Kuo A."/>
            <person name="Martino E."/>
            <person name="Perotto S."/>
            <person name="Kohler A."/>
            <person name="Nagy L.G."/>
            <person name="Floudas D."/>
            <person name="Copeland A."/>
            <person name="Barry K.W."/>
            <person name="Cichocki N."/>
            <person name="Veneault-Fourrey C."/>
            <person name="LaButti K."/>
            <person name="Lindquist E.A."/>
            <person name="Lipzen A."/>
            <person name="Lundell T."/>
            <person name="Morin E."/>
            <person name="Murat C."/>
            <person name="Sun H."/>
            <person name="Tunlid A."/>
            <person name="Henrissat B."/>
            <person name="Grigoriev I.V."/>
            <person name="Hibbett D.S."/>
            <person name="Martin F."/>
            <person name="Nordberg H.P."/>
            <person name="Cantor M.N."/>
            <person name="Hua S.X."/>
        </authorList>
    </citation>
    <scope>NUCLEOTIDE SEQUENCE [LARGE SCALE GENOMIC DNA]</scope>
    <source>
        <strain evidence="1 2">Zn</strain>
    </source>
</reference>
<accession>A0A0C3H528</accession>